<evidence type="ECO:0000259" key="1">
    <source>
        <dbReference type="PROSITE" id="PS50878"/>
    </source>
</evidence>
<dbReference type="InterPro" id="IPR000477">
    <property type="entry name" value="RT_dom"/>
</dbReference>
<dbReference type="GO" id="GO:0003964">
    <property type="term" value="F:RNA-directed DNA polymerase activity"/>
    <property type="evidence" value="ECO:0007669"/>
    <property type="project" value="UniProtKB-KW"/>
</dbReference>
<dbReference type="InterPro" id="IPR043502">
    <property type="entry name" value="DNA/RNA_pol_sf"/>
</dbReference>
<reference evidence="2" key="1">
    <citation type="submission" date="2020-08" db="EMBL/GenBank/DDBJ databases">
        <title>Multicomponent nature underlies the extraordinary mechanical properties of spider dragline silk.</title>
        <authorList>
            <person name="Kono N."/>
            <person name="Nakamura H."/>
            <person name="Mori M."/>
            <person name="Yoshida Y."/>
            <person name="Ohtoshi R."/>
            <person name="Malay A.D."/>
            <person name="Moran D.A.P."/>
            <person name="Tomita M."/>
            <person name="Numata K."/>
            <person name="Arakawa K."/>
        </authorList>
    </citation>
    <scope>NUCLEOTIDE SEQUENCE</scope>
</reference>
<keyword evidence="3" id="KW-1185">Reference proteome</keyword>
<gene>
    <name evidence="2" type="primary">X-element ORF2</name>
    <name evidence="2" type="ORF">TNCV_810261</name>
</gene>
<evidence type="ECO:0000313" key="3">
    <source>
        <dbReference type="Proteomes" id="UP000887159"/>
    </source>
</evidence>
<dbReference type="AlphaFoldDB" id="A0A8X6SBX8"/>
<protein>
    <submittedName>
        <fullName evidence="2">Probable RNA-directed DNA polymerase from transposon X-element</fullName>
    </submittedName>
</protein>
<name>A0A8X6SBX8_TRICX</name>
<keyword evidence="2" id="KW-0808">Transferase</keyword>
<dbReference type="PANTHER" id="PTHR36688:SF1">
    <property type="entry name" value="ENDONUCLEASE_EXONUCLEASE_PHOSPHATASE DOMAIN-CONTAINING PROTEIN"/>
    <property type="match status" value="1"/>
</dbReference>
<organism evidence="2 3">
    <name type="scientific">Trichonephila clavipes</name>
    <name type="common">Golden silk orbweaver</name>
    <name type="synonym">Nephila clavipes</name>
    <dbReference type="NCBI Taxonomy" id="2585209"/>
    <lineage>
        <taxon>Eukaryota</taxon>
        <taxon>Metazoa</taxon>
        <taxon>Ecdysozoa</taxon>
        <taxon>Arthropoda</taxon>
        <taxon>Chelicerata</taxon>
        <taxon>Arachnida</taxon>
        <taxon>Araneae</taxon>
        <taxon>Araneomorphae</taxon>
        <taxon>Entelegynae</taxon>
        <taxon>Araneoidea</taxon>
        <taxon>Nephilidae</taxon>
        <taxon>Trichonephila</taxon>
    </lineage>
</organism>
<comment type="caution">
    <text evidence="2">The sequence shown here is derived from an EMBL/GenBank/DDBJ whole genome shotgun (WGS) entry which is preliminary data.</text>
</comment>
<keyword evidence="2" id="KW-0548">Nucleotidyltransferase</keyword>
<dbReference type="SUPFAM" id="SSF56672">
    <property type="entry name" value="DNA/RNA polymerases"/>
    <property type="match status" value="1"/>
</dbReference>
<proteinExistence type="predicted"/>
<keyword evidence="2" id="KW-0695">RNA-directed DNA polymerase</keyword>
<dbReference type="PANTHER" id="PTHR36688">
    <property type="entry name" value="ENDO/EXONUCLEASE/PHOSPHATASE DOMAIN-CONTAINING PROTEIN"/>
    <property type="match status" value="1"/>
</dbReference>
<sequence>MIAKKNNEIINSTVNNFLSTPPTTLIEPALPDEIIHYIKHVNAKKAPGKHLITNRMLKNFPIKLILILTILINKILKFNHFPDNWKEAIIFPINKPGEDPHLTSSYRSISLLFTIGKLTESIILRRLKNFINENNLLNPNQYGFTNKLSTLHPLLRLTEHISEGFQKKKSTAAVFLDIQKTFDRVWINGLTFKLISYNLPHPLIHLIHSYLTNRSFKIRISETLSNEHSVSAGCPQGSFLGLLLFSLYINDIPDYSLTKINLYADDTAIHATYKKLSTISFAINKNLLHLQNFYDKWKISINVEKSTAIIFTKKHSLPPPIIIYNNQRSPGFRKLNTSV</sequence>
<feature type="domain" description="Reverse transcriptase" evidence="1">
    <location>
        <begin position="74"/>
        <end position="339"/>
    </location>
</feature>
<evidence type="ECO:0000313" key="2">
    <source>
        <dbReference type="EMBL" id="GFY08593.1"/>
    </source>
</evidence>
<dbReference type="Pfam" id="PF00078">
    <property type="entry name" value="RVT_1"/>
    <property type="match status" value="1"/>
</dbReference>
<dbReference type="PROSITE" id="PS50878">
    <property type="entry name" value="RT_POL"/>
    <property type="match status" value="1"/>
</dbReference>
<dbReference type="InterPro" id="IPR052560">
    <property type="entry name" value="RdDP_mobile_element"/>
</dbReference>
<dbReference type="Proteomes" id="UP000887159">
    <property type="component" value="Unassembled WGS sequence"/>
</dbReference>
<dbReference type="EMBL" id="BMAU01021282">
    <property type="protein sequence ID" value="GFY08593.1"/>
    <property type="molecule type" value="Genomic_DNA"/>
</dbReference>
<accession>A0A8X6SBX8</accession>